<evidence type="ECO:0000259" key="6">
    <source>
        <dbReference type="Pfam" id="PF07669"/>
    </source>
</evidence>
<reference evidence="7 8" key="1">
    <citation type="submission" date="2019-11" db="EMBL/GenBank/DDBJ databases">
        <title>Draft genome of Amycolatopsis RM579.</title>
        <authorList>
            <person name="Duangmal K."/>
            <person name="Mingma R."/>
        </authorList>
    </citation>
    <scope>NUCLEOTIDE SEQUENCE [LARGE SCALE GENOMIC DNA]</scope>
    <source>
        <strain evidence="7 8">RM579</strain>
    </source>
</reference>
<evidence type="ECO:0000256" key="5">
    <source>
        <dbReference type="ARBA" id="ARBA00047942"/>
    </source>
</evidence>
<evidence type="ECO:0000256" key="1">
    <source>
        <dbReference type="ARBA" id="ARBA00011900"/>
    </source>
</evidence>
<dbReference type="SUPFAM" id="SSF53335">
    <property type="entry name" value="S-adenosyl-L-methionine-dependent methyltransferases"/>
    <property type="match status" value="1"/>
</dbReference>
<dbReference type="InterPro" id="IPR050953">
    <property type="entry name" value="N4_N6_ade-DNA_methylase"/>
</dbReference>
<sequence length="1321" mass="148293">MSKCRCSTKPLRAPAVLTGGWESRGYTDFRDLAKDLVRADETEGYAFLLRLTFEDLAIELPGLYGPAGIADLIPVPASTLRHVVDALNDDALDSCWTDDMTLGWVYQYWNDPEREALDDKLNGGGKVEPHEIASKTQMFTERYMVDWLQNSLGPMWLAMCRKHGWTPEVQADGTLDRLEERRTEWRAKRGSGEVELTDLMPLHTEAERHWAYYLPQPIPDDAVAQAPDTVRDLKLIDPAAGSGHFLVVALDLLVPLYREEARHRGEADAERWSDRAIIERILSHNLHGIDLDPRAIQIAAAALWLKAQQICPGAQPERLNLVASNLRLAGLADDDPALVELRREVERETGLPGELTDTLIHALRGADHLGSLLKVDAAVDKALAQHEAAFGRAISEQGSLFDDGTPQPKRTTIGRAEAKATLLDRLETFLTRHTNGDDLGLRLRGEQLTAGVRFIRLVREGTYDLVMANPPYQGTSKMANSAYVETMYPLGKADLYAAFLLRGLELVRNGGYTAQVSMNGWMYLNQYAEFRGSILEEHSVQSVVDLLWSSFEQMRDNTIAMYCLLRGITKGVQAAGLVPTPRDEPRDRSISALNRKRAAVLCHNGRCTFDPAKLKVVPDWPLVYWWANDIINVYTHYAKLANVAPVRNGMSTQNNARFLRMQWELLPSRVYLGLGDLNPCPSEEWALYIKGAEGRAWFEDARDVVRFSNFGMEAKVFNEMLYGSYSRTVKNEGLYFNKGVAFALIGSGFSARAHRYRSVFGHMGASVFPGEDNLATIVCLLNSSFARFILSSLNPGVHFLVGDVNRLPLFPMPDADAIFAQVEAAFVTHESHREPSVEFRRPGPSAWRHVQEWAQVAIDRSPGTPLPEYVEELDPEPAVDHASFALGVTLGRFDSEGKGVLNPTTADLSHVLPGGILFLDRTLDATDWRDSLGESAAAPLHTAWAEYGPAIGTRRGLRDWLALDFFKDVHKGMYENRPIHWPLSSSGKTFVAWVNIHQMNEQTLRVLLADHLMPTLKRLEGELADVRAARDGADKKAATAAERQYVRMAKARDELRAFIADVEQCADRGAPPTDDKCPARERDARYAPDLDDGVMINSAALWPLLDPQWKDPKKWWKELAVASGRKDYDWSHLAVRYWPTRVDKKCQNDPSLGVAHGCFWRYHQARAWAWELRLQDEIGPDFRIEEPPYHPGGRDIGDRGDDPHRETFLRDQPEVALAAIENEAIRRMGRGKNRKLIDELRLLEAGLWSAHAEELWDMELRLAEKQGAELCIVAPDEPAARAAFETKHPQKAQARKKRLAELVPLIFFADEDFGKSAEDDA</sequence>
<dbReference type="RefSeq" id="WP_312868558.1">
    <property type="nucleotide sequence ID" value="NZ_WMBA01000048.1"/>
</dbReference>
<comment type="catalytic activity">
    <reaction evidence="5">
        <text>a 2'-deoxyadenosine in DNA + S-adenosyl-L-methionine = an N(6)-methyl-2'-deoxyadenosine in DNA + S-adenosyl-L-homocysteine + H(+)</text>
        <dbReference type="Rhea" id="RHEA:15197"/>
        <dbReference type="Rhea" id="RHEA-COMP:12418"/>
        <dbReference type="Rhea" id="RHEA-COMP:12419"/>
        <dbReference type="ChEBI" id="CHEBI:15378"/>
        <dbReference type="ChEBI" id="CHEBI:57856"/>
        <dbReference type="ChEBI" id="CHEBI:59789"/>
        <dbReference type="ChEBI" id="CHEBI:90615"/>
        <dbReference type="ChEBI" id="CHEBI:90616"/>
        <dbReference type="EC" id="2.1.1.72"/>
    </reaction>
</comment>
<dbReference type="InterPro" id="IPR029063">
    <property type="entry name" value="SAM-dependent_MTases_sf"/>
</dbReference>
<evidence type="ECO:0000256" key="2">
    <source>
        <dbReference type="ARBA" id="ARBA00022603"/>
    </source>
</evidence>
<dbReference type="PANTHER" id="PTHR33841">
    <property type="entry name" value="DNA METHYLTRANSFERASE YEEA-RELATED"/>
    <property type="match status" value="1"/>
</dbReference>
<dbReference type="Pfam" id="PF07669">
    <property type="entry name" value="Eco57I"/>
    <property type="match status" value="1"/>
</dbReference>
<evidence type="ECO:0000256" key="3">
    <source>
        <dbReference type="ARBA" id="ARBA00022679"/>
    </source>
</evidence>
<dbReference type="EMBL" id="WMBA01000048">
    <property type="protein sequence ID" value="MTD57408.1"/>
    <property type="molecule type" value="Genomic_DNA"/>
</dbReference>
<gene>
    <name evidence="7" type="primary">pglX</name>
    <name evidence="7" type="ORF">GKO32_26055</name>
</gene>
<evidence type="ECO:0000313" key="7">
    <source>
        <dbReference type="EMBL" id="MTD57408.1"/>
    </source>
</evidence>
<organism evidence="7 8">
    <name type="scientific">Amycolatopsis pithecellobii</name>
    <dbReference type="NCBI Taxonomy" id="664692"/>
    <lineage>
        <taxon>Bacteria</taxon>
        <taxon>Bacillati</taxon>
        <taxon>Actinomycetota</taxon>
        <taxon>Actinomycetes</taxon>
        <taxon>Pseudonocardiales</taxon>
        <taxon>Pseudonocardiaceae</taxon>
        <taxon>Amycolatopsis</taxon>
    </lineage>
</organism>
<feature type="domain" description="Type II methyltransferase M.TaqI-like" evidence="6">
    <location>
        <begin position="284"/>
        <end position="546"/>
    </location>
</feature>
<dbReference type="InterPro" id="IPR011639">
    <property type="entry name" value="MethylTrfase_TaqI-like_dom"/>
</dbReference>
<dbReference type="PANTHER" id="PTHR33841:SF1">
    <property type="entry name" value="DNA METHYLTRANSFERASE A"/>
    <property type="match status" value="1"/>
</dbReference>
<dbReference type="Gene3D" id="3.40.50.150">
    <property type="entry name" value="Vaccinia Virus protein VP39"/>
    <property type="match status" value="1"/>
</dbReference>
<dbReference type="GO" id="GO:0009007">
    <property type="term" value="F:site-specific DNA-methyltransferase (adenine-specific) activity"/>
    <property type="evidence" value="ECO:0007669"/>
    <property type="project" value="UniProtKB-EC"/>
</dbReference>
<dbReference type="Proteomes" id="UP000440096">
    <property type="component" value="Unassembled WGS sequence"/>
</dbReference>
<comment type="caution">
    <text evidence="7">The sequence shown here is derived from an EMBL/GenBank/DDBJ whole genome shotgun (WGS) entry which is preliminary data.</text>
</comment>
<accession>A0A6N7YZN0</accession>
<evidence type="ECO:0000256" key="4">
    <source>
        <dbReference type="ARBA" id="ARBA00022691"/>
    </source>
</evidence>
<keyword evidence="4" id="KW-0949">S-adenosyl-L-methionine</keyword>
<keyword evidence="3 7" id="KW-0808">Transferase</keyword>
<proteinExistence type="predicted"/>
<dbReference type="NCBIfam" id="NF033455">
    <property type="entry name" value="BREX_6_MTaseX"/>
    <property type="match status" value="1"/>
</dbReference>
<keyword evidence="8" id="KW-1185">Reference proteome</keyword>
<dbReference type="PRINTS" id="PR00507">
    <property type="entry name" value="N12N6MTFRASE"/>
</dbReference>
<dbReference type="GO" id="GO:0032259">
    <property type="term" value="P:methylation"/>
    <property type="evidence" value="ECO:0007669"/>
    <property type="project" value="UniProtKB-KW"/>
</dbReference>
<keyword evidence="2 7" id="KW-0489">Methyltransferase</keyword>
<name>A0A6N7YZN0_9PSEU</name>
<dbReference type="GO" id="GO:0006304">
    <property type="term" value="P:DNA modification"/>
    <property type="evidence" value="ECO:0007669"/>
    <property type="project" value="InterPro"/>
</dbReference>
<protein>
    <recommendedName>
        <fullName evidence="1">site-specific DNA-methyltransferase (adenine-specific)</fullName>
        <ecNumber evidence="1">2.1.1.72</ecNumber>
    </recommendedName>
</protein>
<evidence type="ECO:0000313" key="8">
    <source>
        <dbReference type="Proteomes" id="UP000440096"/>
    </source>
</evidence>
<dbReference type="EC" id="2.1.1.72" evidence="1"/>